<proteinExistence type="inferred from homology"/>
<keyword evidence="4" id="KW-1185">Reference proteome</keyword>
<organism evidence="3 4">
    <name type="scientific">Capsulimonas corticalis</name>
    <dbReference type="NCBI Taxonomy" id="2219043"/>
    <lineage>
        <taxon>Bacteria</taxon>
        <taxon>Bacillati</taxon>
        <taxon>Armatimonadota</taxon>
        <taxon>Armatimonadia</taxon>
        <taxon>Capsulimonadales</taxon>
        <taxon>Capsulimonadaceae</taxon>
        <taxon>Capsulimonas</taxon>
    </lineage>
</organism>
<dbReference type="HAMAP" id="MF_01384">
    <property type="entry name" value="UreD"/>
    <property type="match status" value="1"/>
</dbReference>
<evidence type="ECO:0000313" key="4">
    <source>
        <dbReference type="Proteomes" id="UP000287394"/>
    </source>
</evidence>
<protein>
    <submittedName>
        <fullName evidence="3">Urease accessory protein UreD</fullName>
    </submittedName>
</protein>
<dbReference type="PANTHER" id="PTHR33643">
    <property type="entry name" value="UREASE ACCESSORY PROTEIN D"/>
    <property type="match status" value="1"/>
</dbReference>
<dbReference type="InterPro" id="IPR002669">
    <property type="entry name" value="UreD"/>
</dbReference>
<sequence>MDGVLSLTFGVNAQGLTCLREQSHRPPLQVVRAFRQPDGGVLTHLHNVSGGVLGGDRLTQEFTLDAGAQVQLTTTSATRIYRAREGDAEALQTTRIQVGPNGILEYLPDTTIPFGGARYRQDTTIDLSDNAGLFWWETLAPGRAAQGEIFAYESVILRAAIRANGREIAAEHLRLEPARAPLASSARLGPYRYFTTFYACRVGATVSQLRQLETDLHEIAASRTPPGVDVWGVSTLSAHGVCIRGLSVRGLHIAADLYAFWDCARRALYGAGAVAPRKIN</sequence>
<evidence type="ECO:0000256" key="1">
    <source>
        <dbReference type="ARBA" id="ARBA00007177"/>
    </source>
</evidence>
<dbReference type="EMBL" id="AP025739">
    <property type="protein sequence ID" value="BDI30615.1"/>
    <property type="molecule type" value="Genomic_DNA"/>
</dbReference>
<dbReference type="GO" id="GO:0016151">
    <property type="term" value="F:nickel cation binding"/>
    <property type="evidence" value="ECO:0007669"/>
    <property type="project" value="InterPro"/>
</dbReference>
<evidence type="ECO:0000256" key="2">
    <source>
        <dbReference type="ARBA" id="ARBA00023186"/>
    </source>
</evidence>
<reference evidence="3 4" key="1">
    <citation type="journal article" date="2019" name="Int. J. Syst. Evol. Microbiol.">
        <title>Capsulimonas corticalis gen. nov., sp. nov., an aerobic capsulated bacterium, of a novel bacterial order, Capsulimonadales ord. nov., of the class Armatimonadia of the phylum Armatimonadetes.</title>
        <authorList>
            <person name="Li J."/>
            <person name="Kudo C."/>
            <person name="Tonouchi A."/>
        </authorList>
    </citation>
    <scope>NUCLEOTIDE SEQUENCE [LARGE SCALE GENOMIC DNA]</scope>
    <source>
        <strain evidence="3 4">AX-7</strain>
    </source>
</reference>
<keyword evidence="2" id="KW-0143">Chaperone</keyword>
<dbReference type="KEGG" id="ccot:CCAX7_26660"/>
<evidence type="ECO:0000313" key="3">
    <source>
        <dbReference type="EMBL" id="BDI30615.1"/>
    </source>
</evidence>
<name>A0A402D6N2_9BACT</name>
<gene>
    <name evidence="3" type="primary">ureD1</name>
    <name evidence="3" type="ORF">CCAX7_26660</name>
</gene>
<dbReference type="AlphaFoldDB" id="A0A402D6N2"/>
<dbReference type="Pfam" id="PF01774">
    <property type="entry name" value="UreD"/>
    <property type="match status" value="1"/>
</dbReference>
<comment type="similarity">
    <text evidence="1">Belongs to the UreD family.</text>
</comment>
<dbReference type="PANTHER" id="PTHR33643:SF1">
    <property type="entry name" value="UREASE ACCESSORY PROTEIN D"/>
    <property type="match status" value="1"/>
</dbReference>
<accession>A0A402D6N2</accession>
<dbReference type="Proteomes" id="UP000287394">
    <property type="component" value="Chromosome"/>
</dbReference>